<name>A0AAE0BSP9_9CHLO</name>
<dbReference type="PANTHER" id="PTHR12992:SF11">
    <property type="entry name" value="MITOCHONDRIAL COENZYME A DIPHOSPHATASE NUDT8"/>
    <property type="match status" value="1"/>
</dbReference>
<keyword evidence="4" id="KW-0378">Hydrolase</keyword>
<comment type="caution">
    <text evidence="8">The sequence shown here is derived from an EMBL/GenBank/DDBJ whole genome shotgun (WGS) entry which is preliminary data.</text>
</comment>
<dbReference type="EMBL" id="LGRX02033388">
    <property type="protein sequence ID" value="KAK3241473.1"/>
    <property type="molecule type" value="Genomic_DNA"/>
</dbReference>
<evidence type="ECO:0000256" key="4">
    <source>
        <dbReference type="ARBA" id="ARBA00022801"/>
    </source>
</evidence>
<dbReference type="InterPro" id="IPR045121">
    <property type="entry name" value="CoAse"/>
</dbReference>
<dbReference type="PANTHER" id="PTHR12992">
    <property type="entry name" value="NUDIX HYDROLASE"/>
    <property type="match status" value="1"/>
</dbReference>
<dbReference type="AlphaFoldDB" id="A0AAE0BSP9"/>
<dbReference type="InterPro" id="IPR015797">
    <property type="entry name" value="NUDIX_hydrolase-like_dom_sf"/>
</dbReference>
<evidence type="ECO:0000259" key="7">
    <source>
        <dbReference type="PROSITE" id="PS51462"/>
    </source>
</evidence>
<dbReference type="Gene3D" id="3.90.79.10">
    <property type="entry name" value="Nucleoside Triphosphate Pyrophosphohydrolase"/>
    <property type="match status" value="1"/>
</dbReference>
<evidence type="ECO:0000256" key="2">
    <source>
        <dbReference type="ARBA" id="ARBA00001946"/>
    </source>
</evidence>
<evidence type="ECO:0000256" key="6">
    <source>
        <dbReference type="ARBA" id="ARBA00023211"/>
    </source>
</evidence>
<evidence type="ECO:0000313" key="8">
    <source>
        <dbReference type="EMBL" id="KAK3241473.1"/>
    </source>
</evidence>
<reference evidence="8 9" key="1">
    <citation type="journal article" date="2015" name="Genome Biol. Evol.">
        <title>Comparative Genomics of a Bacterivorous Green Alga Reveals Evolutionary Causalities and Consequences of Phago-Mixotrophic Mode of Nutrition.</title>
        <authorList>
            <person name="Burns J.A."/>
            <person name="Paasch A."/>
            <person name="Narechania A."/>
            <person name="Kim E."/>
        </authorList>
    </citation>
    <scope>NUCLEOTIDE SEQUENCE [LARGE SCALE GENOMIC DNA]</scope>
    <source>
        <strain evidence="8 9">PLY_AMNH</strain>
    </source>
</reference>
<dbReference type="Pfam" id="PF00293">
    <property type="entry name" value="NUDIX"/>
    <property type="match status" value="1"/>
</dbReference>
<evidence type="ECO:0000256" key="5">
    <source>
        <dbReference type="ARBA" id="ARBA00022842"/>
    </source>
</evidence>
<protein>
    <recommendedName>
        <fullName evidence="7">Nudix hydrolase domain-containing protein</fullName>
    </recommendedName>
</protein>
<dbReference type="InterPro" id="IPR000086">
    <property type="entry name" value="NUDIX_hydrolase_dom"/>
</dbReference>
<evidence type="ECO:0000313" key="9">
    <source>
        <dbReference type="Proteomes" id="UP001190700"/>
    </source>
</evidence>
<comment type="cofactor">
    <cofactor evidence="2">
        <name>Mg(2+)</name>
        <dbReference type="ChEBI" id="CHEBI:18420"/>
    </cofactor>
</comment>
<accession>A0AAE0BSP9</accession>
<keyword evidence="6" id="KW-0464">Manganese</keyword>
<sequence>MGSEITQKLAATVIPIFTHDGKPLQVLLGQAEVTNWLKSTPEQQSVMRYPGEFKFPGGRVDDTDASVCYTAVRELNEEFMLNLAPEDVCLRLFNVKTTKAIKGMQFIVHQFLALSEENPWLQGFESANLNLKLRSRREEFFSRHFNEDYASIPLDLREKIAPEVHRVEWFPLKEAIEMQALSMADELHPVNAFQQEEFKRCGVISRDPMYQVTPATPIIDHRVGSIHLFSSERYTISETMTMEHALGEM</sequence>
<feature type="domain" description="Nudix hydrolase" evidence="7">
    <location>
        <begin position="7"/>
        <end position="194"/>
    </location>
</feature>
<comment type="cofactor">
    <cofactor evidence="1">
        <name>Mn(2+)</name>
        <dbReference type="ChEBI" id="CHEBI:29035"/>
    </cofactor>
</comment>
<dbReference type="PROSITE" id="PS51462">
    <property type="entry name" value="NUDIX"/>
    <property type="match status" value="1"/>
</dbReference>
<proteinExistence type="predicted"/>
<dbReference type="GO" id="GO:0046872">
    <property type="term" value="F:metal ion binding"/>
    <property type="evidence" value="ECO:0007669"/>
    <property type="project" value="UniProtKB-KW"/>
</dbReference>
<keyword evidence="5" id="KW-0460">Magnesium</keyword>
<keyword evidence="3" id="KW-0479">Metal-binding</keyword>
<keyword evidence="9" id="KW-1185">Reference proteome</keyword>
<dbReference type="GO" id="GO:0010945">
    <property type="term" value="F:coenzyme A diphosphatase activity"/>
    <property type="evidence" value="ECO:0007669"/>
    <property type="project" value="InterPro"/>
</dbReference>
<evidence type="ECO:0000256" key="3">
    <source>
        <dbReference type="ARBA" id="ARBA00022723"/>
    </source>
</evidence>
<dbReference type="Proteomes" id="UP001190700">
    <property type="component" value="Unassembled WGS sequence"/>
</dbReference>
<dbReference type="SUPFAM" id="SSF55811">
    <property type="entry name" value="Nudix"/>
    <property type="match status" value="1"/>
</dbReference>
<evidence type="ECO:0000256" key="1">
    <source>
        <dbReference type="ARBA" id="ARBA00001936"/>
    </source>
</evidence>
<organism evidence="8 9">
    <name type="scientific">Cymbomonas tetramitiformis</name>
    <dbReference type="NCBI Taxonomy" id="36881"/>
    <lineage>
        <taxon>Eukaryota</taxon>
        <taxon>Viridiplantae</taxon>
        <taxon>Chlorophyta</taxon>
        <taxon>Pyramimonadophyceae</taxon>
        <taxon>Pyramimonadales</taxon>
        <taxon>Pyramimonadaceae</taxon>
        <taxon>Cymbomonas</taxon>
    </lineage>
</organism>
<gene>
    <name evidence="8" type="ORF">CYMTET_48763</name>
</gene>